<evidence type="ECO:0000256" key="4">
    <source>
        <dbReference type="ARBA" id="ARBA00022989"/>
    </source>
</evidence>
<evidence type="ECO:0000256" key="6">
    <source>
        <dbReference type="SAM" id="Phobius"/>
    </source>
</evidence>
<dbReference type="GO" id="GO:0016020">
    <property type="term" value="C:membrane"/>
    <property type="evidence" value="ECO:0007669"/>
    <property type="project" value="UniProtKB-SubCell"/>
</dbReference>
<evidence type="ECO:0000313" key="7">
    <source>
        <dbReference type="EMBL" id="QHT86177.1"/>
    </source>
</evidence>
<evidence type="ECO:0008006" key="8">
    <source>
        <dbReference type="Google" id="ProtNLM"/>
    </source>
</evidence>
<feature type="transmembrane region" description="Helical" evidence="6">
    <location>
        <begin position="123"/>
        <end position="142"/>
    </location>
</feature>
<dbReference type="EMBL" id="MN740060">
    <property type="protein sequence ID" value="QHT86177.1"/>
    <property type="molecule type" value="Genomic_DNA"/>
</dbReference>
<accession>A0A6C0I1C8</accession>
<protein>
    <recommendedName>
        <fullName evidence="8">TspO/MBR family protein</fullName>
    </recommendedName>
</protein>
<dbReference type="AlphaFoldDB" id="A0A6C0I1C8"/>
<keyword evidence="3 6" id="KW-0812">Transmembrane</keyword>
<evidence type="ECO:0000256" key="2">
    <source>
        <dbReference type="ARBA" id="ARBA00007524"/>
    </source>
</evidence>
<sequence length="148" mass="16892">MDYVTIFIPILMGFSSAMLCNVGEDSGNIVKFRPPAIVFSIVWTILYLLIGISWYFARQKPLLNIFSKINIVDVMYVLLNIILCLWVYLYSCKGDKKNAIYIIVLSMIFTMFCYTLSGHIGGKLAIVPLMGWLFLATLLNIFEVEKLN</sequence>
<comment type="similarity">
    <text evidence="2">Belongs to the TspO/BZRP family.</text>
</comment>
<evidence type="ECO:0000256" key="5">
    <source>
        <dbReference type="ARBA" id="ARBA00023136"/>
    </source>
</evidence>
<dbReference type="InterPro" id="IPR004307">
    <property type="entry name" value="TspO_MBR"/>
</dbReference>
<name>A0A6C0I1C8_9ZZZZ</name>
<evidence type="ECO:0000256" key="1">
    <source>
        <dbReference type="ARBA" id="ARBA00004141"/>
    </source>
</evidence>
<dbReference type="InterPro" id="IPR038330">
    <property type="entry name" value="TspO/MBR-related_sf"/>
</dbReference>
<comment type="subcellular location">
    <subcellularLocation>
        <location evidence="1">Membrane</location>
        <topology evidence="1">Multi-pass membrane protein</topology>
    </subcellularLocation>
</comment>
<feature type="transmembrane region" description="Helical" evidence="6">
    <location>
        <begin position="98"/>
        <end position="117"/>
    </location>
</feature>
<keyword evidence="5 6" id="KW-0472">Membrane</keyword>
<feature type="transmembrane region" description="Helical" evidence="6">
    <location>
        <begin position="69"/>
        <end position="91"/>
    </location>
</feature>
<feature type="transmembrane region" description="Helical" evidence="6">
    <location>
        <begin position="36"/>
        <end position="57"/>
    </location>
</feature>
<dbReference type="Gene3D" id="1.20.1260.100">
    <property type="entry name" value="TspO/MBR protein"/>
    <property type="match status" value="1"/>
</dbReference>
<dbReference type="Pfam" id="PF03073">
    <property type="entry name" value="TspO_MBR"/>
    <property type="match status" value="1"/>
</dbReference>
<proteinExistence type="inferred from homology"/>
<reference evidence="7" key="1">
    <citation type="journal article" date="2020" name="Nature">
        <title>Giant virus diversity and host interactions through global metagenomics.</title>
        <authorList>
            <person name="Schulz F."/>
            <person name="Roux S."/>
            <person name="Paez-Espino D."/>
            <person name="Jungbluth S."/>
            <person name="Walsh D.A."/>
            <person name="Denef V.J."/>
            <person name="McMahon K.D."/>
            <person name="Konstantinidis K.T."/>
            <person name="Eloe-Fadrosh E.A."/>
            <person name="Kyrpides N.C."/>
            <person name="Woyke T."/>
        </authorList>
    </citation>
    <scope>NUCLEOTIDE SEQUENCE</scope>
    <source>
        <strain evidence="7">GVMAG-M-3300023184-184</strain>
    </source>
</reference>
<feature type="transmembrane region" description="Helical" evidence="6">
    <location>
        <begin position="6"/>
        <end position="24"/>
    </location>
</feature>
<keyword evidence="4 6" id="KW-1133">Transmembrane helix</keyword>
<evidence type="ECO:0000256" key="3">
    <source>
        <dbReference type="ARBA" id="ARBA00022692"/>
    </source>
</evidence>
<organism evidence="7">
    <name type="scientific">viral metagenome</name>
    <dbReference type="NCBI Taxonomy" id="1070528"/>
    <lineage>
        <taxon>unclassified sequences</taxon>
        <taxon>metagenomes</taxon>
        <taxon>organismal metagenomes</taxon>
    </lineage>
</organism>